<dbReference type="InterPro" id="IPR006464">
    <property type="entry name" value="AcTrfase_RimI/Ard1"/>
</dbReference>
<dbReference type="Pfam" id="PF00583">
    <property type="entry name" value="Acetyltransf_1"/>
    <property type="match status" value="1"/>
</dbReference>
<dbReference type="PROSITE" id="PS51186">
    <property type="entry name" value="GNAT"/>
    <property type="match status" value="1"/>
</dbReference>
<dbReference type="EMBL" id="FTOA01000004">
    <property type="protein sequence ID" value="SIS88856.1"/>
    <property type="molecule type" value="Genomic_DNA"/>
</dbReference>
<dbReference type="Proteomes" id="UP000185678">
    <property type="component" value="Unassembled WGS sequence"/>
</dbReference>
<keyword evidence="1 4" id="KW-0808">Transferase</keyword>
<dbReference type="InterPro" id="IPR000182">
    <property type="entry name" value="GNAT_dom"/>
</dbReference>
<reference evidence="4 5" key="1">
    <citation type="submission" date="2017-01" db="EMBL/GenBank/DDBJ databases">
        <authorList>
            <person name="Mah S.A."/>
            <person name="Swanson W.J."/>
            <person name="Moy G.W."/>
            <person name="Vacquier V.D."/>
        </authorList>
    </citation>
    <scope>NUCLEOTIDE SEQUENCE [LARGE SCALE GENOMIC DNA]</scope>
    <source>
        <strain evidence="4 5">DSM 11589</strain>
    </source>
</reference>
<feature type="domain" description="N-acetyltransferase" evidence="3">
    <location>
        <begin position="18"/>
        <end position="166"/>
    </location>
</feature>
<protein>
    <submittedName>
        <fullName evidence="4">Ribosomal-protein-alanine N-acetyltransferase</fullName>
    </submittedName>
</protein>
<dbReference type="InterPro" id="IPR050832">
    <property type="entry name" value="Bact_Acetyltransf"/>
</dbReference>
<dbReference type="SUPFAM" id="SSF55729">
    <property type="entry name" value="Acyl-CoA N-acyltransferases (Nat)"/>
    <property type="match status" value="1"/>
</dbReference>
<dbReference type="AlphaFoldDB" id="A0A1N7MRV4"/>
<dbReference type="NCBIfam" id="TIGR01575">
    <property type="entry name" value="rimI"/>
    <property type="match status" value="1"/>
</dbReference>
<keyword evidence="2" id="KW-0012">Acyltransferase</keyword>
<dbReference type="Gene3D" id="3.40.630.30">
    <property type="match status" value="1"/>
</dbReference>
<sequence length="166" mass="17719">MAGNFVPMSPMTDADQTPDQTIATTAHAPLLAAIHGEAFADPWDSAAFVALLNDPTNSALLFAQDGEPVGFILCRLVLDEAEIITIATRPCCQRQGWGRRMITSMTASLRAGGAATLFLEVADDNSAAQALYEQGGFQTVGRRKGYYPPHHAGERARDALVMSLAL</sequence>
<proteinExistence type="predicted"/>
<evidence type="ECO:0000256" key="2">
    <source>
        <dbReference type="ARBA" id="ARBA00023315"/>
    </source>
</evidence>
<name>A0A1N7MRV4_9PROT</name>
<evidence type="ECO:0000256" key="1">
    <source>
        <dbReference type="ARBA" id="ARBA00022679"/>
    </source>
</evidence>
<dbReference type="GO" id="GO:0008080">
    <property type="term" value="F:N-acetyltransferase activity"/>
    <property type="evidence" value="ECO:0007669"/>
    <property type="project" value="InterPro"/>
</dbReference>
<evidence type="ECO:0000313" key="5">
    <source>
        <dbReference type="Proteomes" id="UP000185678"/>
    </source>
</evidence>
<keyword evidence="5" id="KW-1185">Reference proteome</keyword>
<evidence type="ECO:0000259" key="3">
    <source>
        <dbReference type="PROSITE" id="PS51186"/>
    </source>
</evidence>
<dbReference type="STRING" id="80876.SAMN05421779_104310"/>
<evidence type="ECO:0000313" key="4">
    <source>
        <dbReference type="EMBL" id="SIS88856.1"/>
    </source>
</evidence>
<dbReference type="PANTHER" id="PTHR43877">
    <property type="entry name" value="AMINOALKYLPHOSPHONATE N-ACETYLTRANSFERASE-RELATED-RELATED"/>
    <property type="match status" value="1"/>
</dbReference>
<accession>A0A1N7MRV4</accession>
<gene>
    <name evidence="4" type="ORF">SAMN05421779_104310</name>
</gene>
<dbReference type="InterPro" id="IPR016181">
    <property type="entry name" value="Acyl_CoA_acyltransferase"/>
</dbReference>
<dbReference type="CDD" id="cd04301">
    <property type="entry name" value="NAT_SF"/>
    <property type="match status" value="1"/>
</dbReference>
<organism evidence="4 5">
    <name type="scientific">Insolitispirillum peregrinum</name>
    <dbReference type="NCBI Taxonomy" id="80876"/>
    <lineage>
        <taxon>Bacteria</taxon>
        <taxon>Pseudomonadati</taxon>
        <taxon>Pseudomonadota</taxon>
        <taxon>Alphaproteobacteria</taxon>
        <taxon>Rhodospirillales</taxon>
        <taxon>Novispirillaceae</taxon>
        <taxon>Insolitispirillum</taxon>
    </lineage>
</organism>